<dbReference type="InterPro" id="IPR043147">
    <property type="entry name" value="Penicillin_amidase_A-knob"/>
</dbReference>
<gene>
    <name evidence="7" type="ORF">SacazDRAFT_02075</name>
</gene>
<evidence type="ECO:0000256" key="1">
    <source>
        <dbReference type="ARBA" id="ARBA00006586"/>
    </source>
</evidence>
<keyword evidence="8" id="KW-1185">Reference proteome</keyword>
<dbReference type="PANTHER" id="PTHR34218">
    <property type="entry name" value="PEPTIDASE S45 PENICILLIN AMIDASE"/>
    <property type="match status" value="1"/>
</dbReference>
<dbReference type="Gene3D" id="2.30.120.10">
    <property type="match status" value="1"/>
</dbReference>
<name>H8GEP2_9PSEU</name>
<feature type="binding site" evidence="5">
    <location>
        <position position="185"/>
    </location>
    <ligand>
        <name>Ca(2+)</name>
        <dbReference type="ChEBI" id="CHEBI:29108"/>
    </ligand>
</feature>
<dbReference type="HOGENOM" id="CLU_011790_0_0_11"/>
<dbReference type="RefSeq" id="WP_005441199.1">
    <property type="nucleotide sequence ID" value="NZ_CM001466.1"/>
</dbReference>
<dbReference type="Gene3D" id="3.60.20.10">
    <property type="entry name" value="Glutamine Phosphoribosylpyrophosphate, subunit 1, domain 1"/>
    <property type="match status" value="1"/>
</dbReference>
<dbReference type="OrthoDB" id="9759796at2"/>
<evidence type="ECO:0000313" key="7">
    <source>
        <dbReference type="EMBL" id="EHY88987.1"/>
    </source>
</evidence>
<dbReference type="InterPro" id="IPR002692">
    <property type="entry name" value="S45"/>
</dbReference>
<evidence type="ECO:0000256" key="4">
    <source>
        <dbReference type="PIRSR" id="PIRSR001227-1"/>
    </source>
</evidence>
<evidence type="ECO:0000256" key="5">
    <source>
        <dbReference type="PIRSR" id="PIRSR001227-2"/>
    </source>
</evidence>
<dbReference type="InterPro" id="IPR043146">
    <property type="entry name" value="Penicillin_amidase_N_B-knob"/>
</dbReference>
<dbReference type="InterPro" id="IPR014395">
    <property type="entry name" value="Pen/GL7ACA/AHL_acylase"/>
</dbReference>
<dbReference type="SUPFAM" id="SSF56235">
    <property type="entry name" value="N-terminal nucleophile aminohydrolases (Ntn hydrolases)"/>
    <property type="match status" value="1"/>
</dbReference>
<keyword evidence="6" id="KW-0732">Signal</keyword>
<feature type="binding site" evidence="5">
    <location>
        <position position="329"/>
    </location>
    <ligand>
        <name>Ca(2+)</name>
        <dbReference type="ChEBI" id="CHEBI:29108"/>
    </ligand>
</feature>
<feature type="chain" id="PRO_5039109154" evidence="6">
    <location>
        <begin position="25"/>
        <end position="785"/>
    </location>
</feature>
<evidence type="ECO:0000256" key="6">
    <source>
        <dbReference type="SAM" id="SignalP"/>
    </source>
</evidence>
<proteinExistence type="inferred from homology"/>
<sequence>MRRRIRVIAAAVAISMLPAAPGLAAADDGRSRSRLHVDGLDSPVRIVVDKWDVPHIYAKNTADLFFAQGYNAARERLFQMDLWRRKGLGQLSEVFGEAYVEQDRAARLMLYRGDMEQEWESYGSEGKLAASRFAEGVNAYVDRLAEKPEELPAEFRKFSYEPARWTAEDVVRIRAHGLSQNLYSEVDRARIACVGGVDADQFRIRLTPEHEAMVPEGFDPCSLPADVLDTYSLAVGGLSGDGEPSSAAALQEGSNAWALSPHRTTTGRPILANDPHRALNSPSTRYVAHLNAPGLDVIGAGEPFAPGIALGHNGTSAWGLTVSAMDQEDLYYYELDPENPNRYRYDGGWEEMTTVTEEIAVAGGGSEVVELQYTRHGPVIKVDEEANRAYALRAAWLEPGMSPYYGSLKHLRATSFAEFRKSMDSWRAPGLSQVYANVDGETGLAVGGLAPKRTGYDGLLPVPGDGRYEWDGFVPPSSMPRVHNPENGIIATANEYNGTDAGLGYEWASPVRRDRIVEALDARAKSSPADSGAVQNDVHSLYARRLVELLQPLSSDDPVIAEALAMLQDWDATLSKDSDAAVLFEVWFMWHLGPNFLFSVLPPETAGAIFLPDQDVLVDAMENPDEYFGADGAAQRDALLLSTLKAAFADVEQRLGTDRSEWTWGGLLTTPFPHPLSELTDDDTAAEWNAGPVPTGGAWHTVNLAGYDPVEYENLSGPSLRILLDVGNWDASKMINAPGQSGDPDSPGYKAMVEKWGDGEYVPLLYSAAAIKRNQAEEIVLLPKR</sequence>
<dbReference type="MEROPS" id="S45.003"/>
<dbReference type="CDD" id="cd03747">
    <property type="entry name" value="Ntn_PGA_like"/>
    <property type="match status" value="1"/>
</dbReference>
<organism evidence="7 8">
    <name type="scientific">Saccharomonospora azurea NA-128</name>
    <dbReference type="NCBI Taxonomy" id="882081"/>
    <lineage>
        <taxon>Bacteria</taxon>
        <taxon>Bacillati</taxon>
        <taxon>Actinomycetota</taxon>
        <taxon>Actinomycetes</taxon>
        <taxon>Pseudonocardiales</taxon>
        <taxon>Pseudonocardiaceae</taxon>
        <taxon>Saccharomonospora</taxon>
    </lineage>
</organism>
<protein>
    <submittedName>
        <fullName evidence="7">Penicilin amidase</fullName>
    </submittedName>
</protein>
<comment type="cofactor">
    <cofactor evidence="5">
        <name>Ca(2+)</name>
        <dbReference type="ChEBI" id="CHEBI:29108"/>
    </cofactor>
    <text evidence="5">Binds 1 Ca(2+) ion per dimer.</text>
</comment>
<reference evidence="7 8" key="1">
    <citation type="journal article" date="2012" name="Stand. Genomic Sci.">
        <title>Genome sequence of the soil bacterium Saccharomonospora azurea type strain (NA-128(T)).</title>
        <authorList>
            <person name="Klenk H.P."/>
            <person name="Held B."/>
            <person name="Lucas S."/>
            <person name="Lapidus A."/>
            <person name="Copeland A."/>
            <person name="Hammon N."/>
            <person name="Pitluck S."/>
            <person name="Goodwin L.A."/>
            <person name="Han C."/>
            <person name="Tapia R."/>
            <person name="Brambilla E.M."/>
            <person name="Potter G."/>
            <person name="Land M."/>
            <person name="Ivanova N."/>
            <person name="Rohde M."/>
            <person name="Goker M."/>
            <person name="Detter J.C."/>
            <person name="Kyrpides N.C."/>
            <person name="Woyke T."/>
        </authorList>
    </citation>
    <scope>NUCLEOTIDE SEQUENCE [LARGE SCALE GENOMIC DNA]</scope>
    <source>
        <strain evidence="7 8">NA-128</strain>
    </source>
</reference>
<feature type="active site" description="Nucleophile" evidence="4">
    <location>
        <position position="254"/>
    </location>
</feature>
<dbReference type="EMBL" id="CM001466">
    <property type="protein sequence ID" value="EHY88987.1"/>
    <property type="molecule type" value="Genomic_DNA"/>
</dbReference>
<keyword evidence="3" id="KW-0865">Zymogen</keyword>
<comment type="similarity">
    <text evidence="1">Belongs to the peptidase S45 family.</text>
</comment>
<accession>H8GEP2</accession>
<feature type="signal peptide" evidence="6">
    <location>
        <begin position="1"/>
        <end position="24"/>
    </location>
</feature>
<dbReference type="Proteomes" id="UP000004705">
    <property type="component" value="Chromosome"/>
</dbReference>
<dbReference type="AlphaFoldDB" id="H8GEP2"/>
<keyword evidence="5" id="KW-0479">Metal-binding</keyword>
<evidence type="ECO:0000256" key="2">
    <source>
        <dbReference type="ARBA" id="ARBA00022801"/>
    </source>
</evidence>
<dbReference type="PANTHER" id="PTHR34218:SF4">
    <property type="entry name" value="ACYL-HOMOSERINE LACTONE ACYLASE QUIP"/>
    <property type="match status" value="1"/>
</dbReference>
<dbReference type="Gene3D" id="1.10.439.10">
    <property type="entry name" value="Penicillin Amidohydrolase, domain 1"/>
    <property type="match status" value="1"/>
</dbReference>
<dbReference type="GO" id="GO:0016811">
    <property type="term" value="F:hydrolase activity, acting on carbon-nitrogen (but not peptide) bonds, in linear amides"/>
    <property type="evidence" value="ECO:0007669"/>
    <property type="project" value="InterPro"/>
</dbReference>
<feature type="binding site" evidence="5">
    <location>
        <position position="326"/>
    </location>
    <ligand>
        <name>Ca(2+)</name>
        <dbReference type="ChEBI" id="CHEBI:29108"/>
    </ligand>
</feature>
<keyword evidence="2" id="KW-0378">Hydrolase</keyword>
<dbReference type="InterPro" id="IPR029055">
    <property type="entry name" value="Ntn_hydrolases_N"/>
</dbReference>
<evidence type="ECO:0000256" key="3">
    <source>
        <dbReference type="ARBA" id="ARBA00023145"/>
    </source>
</evidence>
<dbReference type="GO" id="GO:0017000">
    <property type="term" value="P:antibiotic biosynthetic process"/>
    <property type="evidence" value="ECO:0007669"/>
    <property type="project" value="InterPro"/>
</dbReference>
<evidence type="ECO:0000313" key="8">
    <source>
        <dbReference type="Proteomes" id="UP000004705"/>
    </source>
</evidence>
<dbReference type="InterPro" id="IPR023343">
    <property type="entry name" value="Penicillin_amidase_dom1"/>
</dbReference>
<keyword evidence="5" id="KW-0106">Calcium</keyword>
<dbReference type="Pfam" id="PF01804">
    <property type="entry name" value="Penicil_amidase"/>
    <property type="match status" value="1"/>
</dbReference>
<dbReference type="PIRSF" id="PIRSF001227">
    <property type="entry name" value="Pen_acylase"/>
    <property type="match status" value="1"/>
</dbReference>
<dbReference type="GO" id="GO:0046872">
    <property type="term" value="F:metal ion binding"/>
    <property type="evidence" value="ECO:0007669"/>
    <property type="project" value="UniProtKB-KW"/>
</dbReference>
<dbReference type="Gene3D" id="1.10.1400.10">
    <property type="match status" value="1"/>
</dbReference>